<dbReference type="Proteomes" id="UP000777784">
    <property type="component" value="Unassembled WGS sequence"/>
</dbReference>
<dbReference type="GO" id="GO:0006259">
    <property type="term" value="P:DNA metabolic process"/>
    <property type="evidence" value="ECO:0007669"/>
    <property type="project" value="UniProtKB-ARBA"/>
</dbReference>
<proteinExistence type="predicted"/>
<dbReference type="SMART" id="SM00891">
    <property type="entry name" value="ERCC4"/>
    <property type="match status" value="1"/>
</dbReference>
<dbReference type="Gene3D" id="3.40.50.10130">
    <property type="match status" value="1"/>
</dbReference>
<dbReference type="InterPro" id="IPR006166">
    <property type="entry name" value="ERCC4_domain"/>
</dbReference>
<comment type="caution">
    <text evidence="2">The sequence shown here is derived from an EMBL/GenBank/DDBJ whole genome shotgun (WGS) entry which is preliminary data.</text>
</comment>
<evidence type="ECO:0000313" key="2">
    <source>
        <dbReference type="EMBL" id="MBU2692000.1"/>
    </source>
</evidence>
<feature type="domain" description="ERCC4" evidence="1">
    <location>
        <begin position="5"/>
        <end position="82"/>
    </location>
</feature>
<accession>A0A948RVW5</accession>
<dbReference type="InterPro" id="IPR011335">
    <property type="entry name" value="Restrct_endonuc-II-like"/>
</dbReference>
<reference evidence="2" key="1">
    <citation type="submission" date="2021-05" db="EMBL/GenBank/DDBJ databases">
        <title>Energy efficiency and biological interactions define the core microbiome of deep oligotrophic groundwater.</title>
        <authorList>
            <person name="Mehrshad M."/>
            <person name="Lopez-Fernandez M."/>
            <person name="Bell E."/>
            <person name="Bernier-Latmani R."/>
            <person name="Bertilsson S."/>
            <person name="Dopson M."/>
        </authorList>
    </citation>
    <scope>NUCLEOTIDE SEQUENCE</scope>
    <source>
        <strain evidence="2">Modern_marine.mb.64</strain>
    </source>
</reference>
<name>A0A948RVW5_UNCEI</name>
<gene>
    <name evidence="2" type="ORF">KJ970_13855</name>
</gene>
<organism evidence="2 3">
    <name type="scientific">Eiseniibacteriota bacterium</name>
    <dbReference type="NCBI Taxonomy" id="2212470"/>
    <lineage>
        <taxon>Bacteria</taxon>
        <taxon>Candidatus Eiseniibacteriota</taxon>
    </lineage>
</organism>
<dbReference type="EMBL" id="JAHJDP010000081">
    <property type="protein sequence ID" value="MBU2692000.1"/>
    <property type="molecule type" value="Genomic_DNA"/>
</dbReference>
<dbReference type="AlphaFoldDB" id="A0A948RVW5"/>
<dbReference type="SUPFAM" id="SSF52980">
    <property type="entry name" value="Restriction endonuclease-like"/>
    <property type="match status" value="1"/>
</dbReference>
<evidence type="ECO:0000259" key="1">
    <source>
        <dbReference type="SMART" id="SM00891"/>
    </source>
</evidence>
<protein>
    <recommendedName>
        <fullName evidence="1">ERCC4 domain-containing protein</fullName>
    </recommendedName>
</protein>
<dbReference type="GO" id="GO:0003677">
    <property type="term" value="F:DNA binding"/>
    <property type="evidence" value="ECO:0007669"/>
    <property type="project" value="InterPro"/>
</dbReference>
<evidence type="ECO:0000313" key="3">
    <source>
        <dbReference type="Proteomes" id="UP000777784"/>
    </source>
</evidence>
<dbReference type="Pfam" id="PF02732">
    <property type="entry name" value="ERCC4"/>
    <property type="match status" value="1"/>
</dbReference>
<dbReference type="GO" id="GO:0004518">
    <property type="term" value="F:nuclease activity"/>
    <property type="evidence" value="ECO:0007669"/>
    <property type="project" value="InterPro"/>
</dbReference>
<sequence>MDKPIIAIDTRERLPYDFPLSQIKTLKTGDYSIIGLEDRVAVERKTTADAFSSLGRYRSRFRAEVERLSNYGYAAIVVEASIPDLLKPPPFSRMNPKAVINSLLGWSVRYGVNIIFAGDRQYGNAITRTLLEKYWKYYGDEVNDRIS</sequence>